<feature type="coiled-coil region" evidence="1">
    <location>
        <begin position="229"/>
        <end position="256"/>
    </location>
</feature>
<keyword evidence="4" id="KW-1185">Reference proteome</keyword>
<keyword evidence="2" id="KW-0812">Transmembrane</keyword>
<proteinExistence type="predicted"/>
<sequence>MSTSVTALPMEHPDRHRLHDEIHARPVGQAPHPVVVFCLAVLNEGVSRDSELAHLAKLNAQTDTAGTTGNFARVRLPVGDIKWERHTEFTRYTMVLPIAQEAVSQRSAVMWFAQVRAAQEPYAKWFSEAPGQTIAAIEVTVLESLDDVLEQGNEVGRAWFGESTLLMSRLGTQGHSLVLTDFRVQNDGVERMLVLTPSYTSPARIGRTAHRLIEMEIYRLMALKGLPVAKSLGAQLSEAENALATIAREVESTTSQDPELLHDLASLAATIERANADHNYRFSATAAYHDIVLQRIKELRESPVPGIQTVGEFIERRLGPAMATVAATAKRLDSLSERVSRVSDLLRTRVNIMTEQQNQQLLEKLTRGQALQLKLQQTVEGLSIAAISYYVVSLIYYLAKAGKTAGWLPFSPDVVAGLSIAPTVLVVWQIVRRIHRKISHD</sequence>
<name>A0ABY4ALX5_9BURK</name>
<organism evidence="3 4">
    <name type="scientific">Orrella daihaiensis</name>
    <dbReference type="NCBI Taxonomy" id="2782176"/>
    <lineage>
        <taxon>Bacteria</taxon>
        <taxon>Pseudomonadati</taxon>
        <taxon>Pseudomonadota</taxon>
        <taxon>Betaproteobacteria</taxon>
        <taxon>Burkholderiales</taxon>
        <taxon>Alcaligenaceae</taxon>
        <taxon>Orrella</taxon>
    </lineage>
</organism>
<dbReference type="Proteomes" id="UP000831607">
    <property type="component" value="Chromosome"/>
</dbReference>
<dbReference type="Pfam" id="PF11902">
    <property type="entry name" value="DUF3422"/>
    <property type="match status" value="1"/>
</dbReference>
<evidence type="ECO:0000256" key="1">
    <source>
        <dbReference type="SAM" id="Coils"/>
    </source>
</evidence>
<feature type="transmembrane region" description="Helical" evidence="2">
    <location>
        <begin position="381"/>
        <end position="399"/>
    </location>
</feature>
<gene>
    <name evidence="3" type="ORF">DHf2319_05120</name>
</gene>
<evidence type="ECO:0000313" key="4">
    <source>
        <dbReference type="Proteomes" id="UP000831607"/>
    </source>
</evidence>
<dbReference type="InterPro" id="IPR021830">
    <property type="entry name" value="DUF3422"/>
</dbReference>
<keyword evidence="1" id="KW-0175">Coiled coil</keyword>
<dbReference type="EMBL" id="CP063982">
    <property type="protein sequence ID" value="UOD51272.1"/>
    <property type="molecule type" value="Genomic_DNA"/>
</dbReference>
<dbReference type="RefSeq" id="WP_243479739.1">
    <property type="nucleotide sequence ID" value="NZ_CP063982.1"/>
</dbReference>
<feature type="transmembrane region" description="Helical" evidence="2">
    <location>
        <begin position="414"/>
        <end position="431"/>
    </location>
</feature>
<accession>A0ABY4ALX5</accession>
<keyword evidence="2" id="KW-1133">Transmembrane helix</keyword>
<evidence type="ECO:0000313" key="3">
    <source>
        <dbReference type="EMBL" id="UOD51272.1"/>
    </source>
</evidence>
<protein>
    <submittedName>
        <fullName evidence="3">DUF3422 domain-containing protein</fullName>
    </submittedName>
</protein>
<reference evidence="3 4" key="1">
    <citation type="submission" date="2020-11" db="EMBL/GenBank/DDBJ databases">
        <title>Algicoccus daihaiensis sp.nov., isolated from Daihai Lake in Inner Mongolia.</title>
        <authorList>
            <person name="Kai J."/>
        </authorList>
    </citation>
    <scope>NUCLEOTIDE SEQUENCE [LARGE SCALE GENOMIC DNA]</scope>
    <source>
        <strain evidence="4">f23</strain>
    </source>
</reference>
<keyword evidence="2" id="KW-0472">Membrane</keyword>
<evidence type="ECO:0000256" key="2">
    <source>
        <dbReference type="SAM" id="Phobius"/>
    </source>
</evidence>